<feature type="compositionally biased region" description="Basic and acidic residues" evidence="1">
    <location>
        <begin position="23"/>
        <end position="50"/>
    </location>
</feature>
<accession>A0A426DDT7</accession>
<feature type="region of interest" description="Disordered" evidence="1">
    <location>
        <begin position="19"/>
        <end position="51"/>
    </location>
</feature>
<dbReference type="AlphaFoldDB" id="A0A426DDT7"/>
<gene>
    <name evidence="2" type="ORF">EBB54_05535</name>
</gene>
<keyword evidence="3" id="KW-1185">Reference proteome</keyword>
<dbReference type="RefSeq" id="WP_125126669.1">
    <property type="nucleotide sequence ID" value="NZ_RHJS01000002.1"/>
</dbReference>
<name>A0A426DDT7_9FIRM</name>
<feature type="region of interest" description="Disordered" evidence="1">
    <location>
        <begin position="81"/>
        <end position="126"/>
    </location>
</feature>
<sequence length="209" mass="21973">MFISGLGNVYGNQAEAKTFGVKASEKTETGETRAITEKDGRENSGQREDSLEISLEGRLAAAEEQEAYSGFIAGEAEDSGISVGLNVNGPGEAGETEAEDSGEAAEQGVDGPDTSEKQGGKVGVNEGKRMRQIAAAKSRGQVQQVLALLQKDLADCKAGLEKGWCDEAEIAKVEALISRAEARMSQVPQENSRENGQGGLDEFAMASLM</sequence>
<dbReference type="Proteomes" id="UP000274920">
    <property type="component" value="Unassembled WGS sequence"/>
</dbReference>
<dbReference type="EMBL" id="RHJS01000002">
    <property type="protein sequence ID" value="RRK30898.1"/>
    <property type="molecule type" value="Genomic_DNA"/>
</dbReference>
<evidence type="ECO:0000313" key="2">
    <source>
        <dbReference type="EMBL" id="RRK30898.1"/>
    </source>
</evidence>
<comment type="caution">
    <text evidence="2">The sequence shown here is derived from an EMBL/GenBank/DDBJ whole genome shotgun (WGS) entry which is preliminary data.</text>
</comment>
<feature type="compositionally biased region" description="Acidic residues" evidence="1">
    <location>
        <begin position="94"/>
        <end position="103"/>
    </location>
</feature>
<proteinExistence type="predicted"/>
<evidence type="ECO:0000313" key="3">
    <source>
        <dbReference type="Proteomes" id="UP000274920"/>
    </source>
</evidence>
<organism evidence="2 3">
    <name type="scientific">Schaedlerella arabinosiphila</name>
    <dbReference type="NCBI Taxonomy" id="2044587"/>
    <lineage>
        <taxon>Bacteria</taxon>
        <taxon>Bacillati</taxon>
        <taxon>Bacillota</taxon>
        <taxon>Clostridia</taxon>
        <taxon>Lachnospirales</taxon>
        <taxon>Lachnospiraceae</taxon>
        <taxon>Schaedlerella</taxon>
    </lineage>
</organism>
<feature type="region of interest" description="Disordered" evidence="1">
    <location>
        <begin position="184"/>
        <end position="209"/>
    </location>
</feature>
<reference evidence="2" key="1">
    <citation type="submission" date="2018-10" db="EMBL/GenBank/DDBJ databases">
        <title>Schaedlerella arabinophila gen. nov. sp. nov., isolated from the mouse intestinal tract and comparative analysis with the genome of the closely related altered Schaedler flora strain ASF502.</title>
        <authorList>
            <person name="Miyake S."/>
            <person name="Soh M."/>
            <person name="Seedorf H."/>
        </authorList>
    </citation>
    <scope>NUCLEOTIDE SEQUENCE [LARGE SCALE GENOMIC DNA]</scope>
    <source>
        <strain evidence="2">DSM 106076</strain>
    </source>
</reference>
<evidence type="ECO:0000256" key="1">
    <source>
        <dbReference type="SAM" id="MobiDB-lite"/>
    </source>
</evidence>
<protein>
    <submittedName>
        <fullName evidence="2">Uncharacterized protein</fullName>
    </submittedName>
</protein>